<proteinExistence type="inferred from homology"/>
<reference evidence="21" key="1">
    <citation type="submission" date="2020-07" db="EMBL/GenBank/DDBJ databases">
        <title>Multicomponent nature underlies the extraordinary mechanical properties of spider dragline silk.</title>
        <authorList>
            <person name="Kono N."/>
            <person name="Nakamura H."/>
            <person name="Mori M."/>
            <person name="Yoshida Y."/>
            <person name="Ohtoshi R."/>
            <person name="Malay A.D."/>
            <person name="Moran D.A.P."/>
            <person name="Tomita M."/>
            <person name="Numata K."/>
            <person name="Arakawa K."/>
        </authorList>
    </citation>
    <scope>NUCLEOTIDE SEQUENCE</scope>
</reference>
<dbReference type="Gene3D" id="3.40.50.300">
    <property type="entry name" value="P-loop containing nucleotide triphosphate hydrolases"/>
    <property type="match status" value="2"/>
</dbReference>
<dbReference type="Pfam" id="PF12781">
    <property type="entry name" value="AAA_9"/>
    <property type="match status" value="1"/>
</dbReference>
<feature type="region of interest" description="Disordered" evidence="15">
    <location>
        <begin position="120"/>
        <end position="173"/>
    </location>
</feature>
<dbReference type="InterPro" id="IPR026983">
    <property type="entry name" value="DHC"/>
</dbReference>
<feature type="compositionally biased region" description="Basic and acidic residues" evidence="15">
    <location>
        <begin position="160"/>
        <end position="172"/>
    </location>
</feature>
<dbReference type="GO" id="GO:0005858">
    <property type="term" value="C:axonemal dynein complex"/>
    <property type="evidence" value="ECO:0007669"/>
    <property type="project" value="TreeGrafter"/>
</dbReference>
<dbReference type="FunFam" id="1.20.920.20:FF:000004">
    <property type="entry name" value="Dynein axonemal heavy chain 5"/>
    <property type="match status" value="1"/>
</dbReference>
<dbReference type="InterPro" id="IPR024743">
    <property type="entry name" value="Dynein_HC_stalk"/>
</dbReference>
<dbReference type="Pfam" id="PF12777">
    <property type="entry name" value="MT"/>
    <property type="match status" value="1"/>
</dbReference>
<name>A0A8X6G6E2_TRICU</name>
<evidence type="ECO:0000259" key="18">
    <source>
        <dbReference type="Pfam" id="PF12780"/>
    </source>
</evidence>
<dbReference type="GO" id="GO:0008569">
    <property type="term" value="F:minus-end-directed microtubule motor activity"/>
    <property type="evidence" value="ECO:0007669"/>
    <property type="project" value="InterPro"/>
</dbReference>
<dbReference type="FunFam" id="1.10.8.1220:FF:000001">
    <property type="entry name" value="Dynein axonemal heavy chain 5"/>
    <property type="match status" value="1"/>
</dbReference>
<feature type="compositionally biased region" description="Polar residues" evidence="15">
    <location>
        <begin position="123"/>
        <end position="133"/>
    </location>
</feature>
<comment type="caution">
    <text evidence="21">The sequence shown here is derived from an EMBL/GenBank/DDBJ whole genome shotgun (WGS) entry which is preliminary data.</text>
</comment>
<evidence type="ECO:0000256" key="10">
    <source>
        <dbReference type="ARBA" id="ARBA00023069"/>
    </source>
</evidence>
<dbReference type="Proteomes" id="UP000887116">
    <property type="component" value="Unassembled WGS sequence"/>
</dbReference>
<feature type="domain" description="Dynein heavy chain AAA lid" evidence="20">
    <location>
        <begin position="1392"/>
        <end position="1531"/>
    </location>
</feature>
<feature type="domain" description="Dynein heavy chain region D6 P-loop" evidence="16">
    <location>
        <begin position="1252"/>
        <end position="1361"/>
    </location>
</feature>
<dbReference type="OrthoDB" id="6426625at2759"/>
<dbReference type="FunFam" id="1.10.8.720:FF:000004">
    <property type="entry name" value="Dynein heavy chain 5, axonemal"/>
    <property type="match status" value="1"/>
</dbReference>
<dbReference type="SUPFAM" id="SSF50630">
    <property type="entry name" value="Acid proteases"/>
    <property type="match status" value="1"/>
</dbReference>
<evidence type="ECO:0000256" key="6">
    <source>
        <dbReference type="ARBA" id="ARBA00022741"/>
    </source>
</evidence>
<keyword evidence="5" id="KW-0677">Repeat</keyword>
<dbReference type="Gene3D" id="6.10.140.1060">
    <property type="match status" value="1"/>
</dbReference>
<evidence type="ECO:0000256" key="4">
    <source>
        <dbReference type="ARBA" id="ARBA00022701"/>
    </source>
</evidence>
<feature type="coiled-coil region" evidence="14">
    <location>
        <begin position="641"/>
        <end position="731"/>
    </location>
</feature>
<dbReference type="InterPro" id="IPR021109">
    <property type="entry name" value="Peptidase_aspartic_dom_sf"/>
</dbReference>
<dbReference type="CDD" id="cd00303">
    <property type="entry name" value="retropepsin_like"/>
    <property type="match status" value="1"/>
</dbReference>
<sequence>MAFLTKGKKEDLRKLAWEMGLSVGEDLRILDIKHLIVNSEKYEEASIKNLFTNIIEERLGKIKNDEQAAEQERKKAEQAEEEERKKAEQAADLERRKAEMDFELQKLKLQLEAKMSGVPQIKKTVNSKENSSKPYAPKRNSYDSRFDKTNQAGPTSSFNRGDKLKTDDRSDRPSVSCYGCAVNGIWGTACADSGASHSIAGETLYLLLQKEGANFQKTQITMSLADGHKSEVEVYTTSVVIRLEERVIRTQLIILPYAKGNRTLLGMDFLQKAGIVLNLKHRNWFFSDSPHRTYDFVKEAIIQEVQSRPNLEENTCLLRDDEDWFQPWPKEALTSVSKHFLHEFDLQCDETIKQEVIRTMGDMHNLVAEQCSEYYQRFRRPVHVTPKSFLSFINGYKKLYEEKHREIGNTCTRMENGISKLEEASLMVERMKETLSLMEEELELASKTAEQVLAEVSVRADAAEVVRDSVERAKNAAQQIVREIQADKAIAEEKLEAARPALEDAEAALNTIQPTHIATVRKLGRPPALIMYIMDCVMILFQKRLQSVQVDPMRKFIKPSWEESLKFMSSTGFLAALQNFPKDTINDEVVELLEPYLIMKDYNMETAKRVCGDVAGLLSWTKSMAFFFGINKEVLPLKYNLAVQEARLAVAMKELKSVEQELEDKENDLKDVKAQYESAIANKEKLAEEAAVCRRKMSRASMLITELAGEYKRWTDESKQLKEQIKRLVGDVLVATGFLSYAGSFNQEYRSALLSSWHTKILQRTIPASQKINTMDMLVNASMISEWNLSGLPSDELSSQNGALVTNALRYPLLIDPQGQGKSWLKNSEAKNDLQITSLNHKYFRQLLEECLSLGKPLLIEDVGEELDPILENVLEKNYMKSGSTFKVMLGEKECDVIEGFKLFITTKLPNPAFSPEISATTSVIDFTVTAKGLEDQLLGRVMQSEKSDLENERVKVISEIVSSKYNIKQLEDNLLDHLTSAQGSLVDNEGLIGILQDTKATTLQVSTKLGVAATTQAKINEAREEFRSVAARGSILYFLIVEMSVINDMYQTSLKQFLGLFDISISRSDLDPDVRKRIRNIIQYLTYEVYRYAVRGFYECHRFLFVLMLALKLQLESGSISYIEFFTFVKGGASLDMNSVRPKPYTWVPDVIWLNVVQLSRLSSFKTLVDEVCTKEAEWKMWFESEVPEAASFPCGYDAKLDPFGILLMIRTWCPDRTLSQAKKFISASLGPEFVEGVLLDYEDLWWESDNRTPLICLLSTSGDPSMQVELLARKKELEYSSVSMGQGQEIPARRILSKMSRIGGWVILQNCHLSLDFCYEVLEMLSEENEVHESFRLWITTEMHPQFPIGLLQLSIKFTNEPPQGIKVSLKRTYASLPDDILEYSNAPQWQPLLFGIAFLNTIVQERRKFGPLGWNIPYEFNQADFSASMKFLQKHLDDMDMKKGPCWRTIRFMLAEVKYGGRVTDDYDKRLLCTYMNEWFNEKILHHNFEFYPRYRLPQCNSLKQCLEGIKKIPDDDCPQVFGLHANANIT</sequence>
<keyword evidence="8" id="KW-0243">Dynein</keyword>
<keyword evidence="10" id="KW-0969">Cilium</keyword>
<evidence type="ECO:0000256" key="1">
    <source>
        <dbReference type="ARBA" id="ARBA00004430"/>
    </source>
</evidence>
<evidence type="ECO:0000259" key="20">
    <source>
        <dbReference type="Pfam" id="PF18198"/>
    </source>
</evidence>
<feature type="domain" description="Dynein heavy chain coiled coil stalk" evidence="17">
    <location>
        <begin position="413"/>
        <end position="756"/>
    </location>
</feature>
<evidence type="ECO:0000256" key="3">
    <source>
        <dbReference type="ARBA" id="ARBA00022490"/>
    </source>
</evidence>
<feature type="domain" description="Dynein heavy chain AAA module D4" evidence="18">
    <location>
        <begin position="323"/>
        <end position="399"/>
    </location>
</feature>
<comment type="similarity">
    <text evidence="2">Belongs to the dynein heavy chain family.</text>
</comment>
<keyword evidence="4" id="KW-0493">Microtubule</keyword>
<dbReference type="GO" id="GO:0007018">
    <property type="term" value="P:microtubule-based movement"/>
    <property type="evidence" value="ECO:0007669"/>
    <property type="project" value="InterPro"/>
</dbReference>
<dbReference type="PANTHER" id="PTHR46532">
    <property type="entry name" value="MALE FERTILITY FACTOR KL5"/>
    <property type="match status" value="1"/>
</dbReference>
<evidence type="ECO:0000259" key="16">
    <source>
        <dbReference type="Pfam" id="PF03028"/>
    </source>
</evidence>
<gene>
    <name evidence="21" type="primary">Dnah5</name>
    <name evidence="21" type="ORF">TNCT_473681</name>
</gene>
<organism evidence="21 22">
    <name type="scientific">Trichonephila clavata</name>
    <name type="common">Joro spider</name>
    <name type="synonym">Nephila clavata</name>
    <dbReference type="NCBI Taxonomy" id="2740835"/>
    <lineage>
        <taxon>Eukaryota</taxon>
        <taxon>Metazoa</taxon>
        <taxon>Ecdysozoa</taxon>
        <taxon>Arthropoda</taxon>
        <taxon>Chelicerata</taxon>
        <taxon>Arachnida</taxon>
        <taxon>Araneae</taxon>
        <taxon>Araneomorphae</taxon>
        <taxon>Entelegynae</taxon>
        <taxon>Araneoidea</taxon>
        <taxon>Nephilidae</taxon>
        <taxon>Trichonephila</taxon>
    </lineage>
</organism>
<evidence type="ECO:0000256" key="2">
    <source>
        <dbReference type="ARBA" id="ARBA00008887"/>
    </source>
</evidence>
<keyword evidence="11" id="KW-0505">Motor protein</keyword>
<dbReference type="InterPro" id="IPR004273">
    <property type="entry name" value="Dynein_heavy_D6_P-loop"/>
</dbReference>
<evidence type="ECO:0000256" key="11">
    <source>
        <dbReference type="ARBA" id="ARBA00023175"/>
    </source>
</evidence>
<feature type="domain" description="Dynein heavy chain ATP-binding dynein motor region" evidence="19">
    <location>
        <begin position="786"/>
        <end position="1005"/>
    </location>
</feature>
<keyword evidence="13" id="KW-0966">Cell projection</keyword>
<dbReference type="Pfam" id="PF03028">
    <property type="entry name" value="Dynein_heavy"/>
    <property type="match status" value="1"/>
</dbReference>
<dbReference type="InterPro" id="IPR024317">
    <property type="entry name" value="Dynein_heavy_chain_D4_dom"/>
</dbReference>
<dbReference type="Pfam" id="PF12780">
    <property type="entry name" value="AAA_8"/>
    <property type="match status" value="1"/>
</dbReference>
<dbReference type="InterPro" id="IPR027417">
    <property type="entry name" value="P-loop_NTPase"/>
</dbReference>
<dbReference type="GO" id="GO:0005524">
    <property type="term" value="F:ATP binding"/>
    <property type="evidence" value="ECO:0007669"/>
    <property type="project" value="UniProtKB-KW"/>
</dbReference>
<dbReference type="InterPro" id="IPR035706">
    <property type="entry name" value="AAA_9"/>
</dbReference>
<accession>A0A8X6G6E2</accession>
<keyword evidence="6" id="KW-0547">Nucleotide-binding</keyword>
<dbReference type="FunFam" id="3.40.50.300:FF:000320">
    <property type="entry name" value="Dynein, axonemal, heavy chain 5"/>
    <property type="match status" value="1"/>
</dbReference>
<evidence type="ECO:0000259" key="19">
    <source>
        <dbReference type="Pfam" id="PF12781"/>
    </source>
</evidence>
<dbReference type="EMBL" id="BMAO01004925">
    <property type="protein sequence ID" value="GFQ97930.1"/>
    <property type="molecule type" value="Genomic_DNA"/>
</dbReference>
<keyword evidence="9 14" id="KW-0175">Coiled coil</keyword>
<keyword evidence="7" id="KW-0067">ATP-binding</keyword>
<feature type="compositionally biased region" description="Polar residues" evidence="15">
    <location>
        <begin position="149"/>
        <end position="159"/>
    </location>
</feature>
<evidence type="ECO:0000256" key="15">
    <source>
        <dbReference type="SAM" id="MobiDB-lite"/>
    </source>
</evidence>
<feature type="region of interest" description="Disordered" evidence="15">
    <location>
        <begin position="64"/>
        <end position="91"/>
    </location>
</feature>
<dbReference type="Gene3D" id="1.10.8.720">
    <property type="entry name" value="Region D6 of dynein motor"/>
    <property type="match status" value="1"/>
</dbReference>
<dbReference type="Gene3D" id="1.10.8.1220">
    <property type="match status" value="1"/>
</dbReference>
<evidence type="ECO:0000256" key="12">
    <source>
        <dbReference type="ARBA" id="ARBA00023212"/>
    </source>
</evidence>
<evidence type="ECO:0000259" key="17">
    <source>
        <dbReference type="Pfam" id="PF12777"/>
    </source>
</evidence>
<dbReference type="Pfam" id="PF08284">
    <property type="entry name" value="RVP_2"/>
    <property type="match status" value="1"/>
</dbReference>
<evidence type="ECO:0000256" key="8">
    <source>
        <dbReference type="ARBA" id="ARBA00023017"/>
    </source>
</evidence>
<evidence type="ECO:0000256" key="14">
    <source>
        <dbReference type="SAM" id="Coils"/>
    </source>
</evidence>
<dbReference type="Gene3D" id="2.40.70.10">
    <property type="entry name" value="Acid Proteases"/>
    <property type="match status" value="1"/>
</dbReference>
<evidence type="ECO:0000256" key="9">
    <source>
        <dbReference type="ARBA" id="ARBA00023054"/>
    </source>
</evidence>
<dbReference type="GO" id="GO:0031514">
    <property type="term" value="C:motile cilium"/>
    <property type="evidence" value="ECO:0007669"/>
    <property type="project" value="UniProtKB-ARBA"/>
</dbReference>
<dbReference type="Pfam" id="PF18198">
    <property type="entry name" value="AAA_lid_11"/>
    <property type="match status" value="1"/>
</dbReference>
<comment type="subcellular location">
    <subcellularLocation>
        <location evidence="1">Cytoplasm</location>
        <location evidence="1">Cytoskeleton</location>
        <location evidence="1">Cilium axoneme</location>
    </subcellularLocation>
</comment>
<keyword evidence="22" id="KW-1185">Reference proteome</keyword>
<dbReference type="InterPro" id="IPR041658">
    <property type="entry name" value="AAA_lid_11"/>
</dbReference>
<dbReference type="InterPro" id="IPR042219">
    <property type="entry name" value="AAA_lid_11_sf"/>
</dbReference>
<keyword evidence="12" id="KW-0206">Cytoskeleton</keyword>
<evidence type="ECO:0000256" key="5">
    <source>
        <dbReference type="ARBA" id="ARBA00022737"/>
    </source>
</evidence>
<dbReference type="GO" id="GO:0005874">
    <property type="term" value="C:microtubule"/>
    <property type="evidence" value="ECO:0007669"/>
    <property type="project" value="UniProtKB-KW"/>
</dbReference>
<evidence type="ECO:0000256" key="13">
    <source>
        <dbReference type="ARBA" id="ARBA00023273"/>
    </source>
</evidence>
<keyword evidence="3" id="KW-0963">Cytoplasm</keyword>
<evidence type="ECO:0000313" key="22">
    <source>
        <dbReference type="Proteomes" id="UP000887116"/>
    </source>
</evidence>
<evidence type="ECO:0000313" key="21">
    <source>
        <dbReference type="EMBL" id="GFQ97930.1"/>
    </source>
</evidence>
<dbReference type="GO" id="GO:0045505">
    <property type="term" value="F:dynein intermediate chain binding"/>
    <property type="evidence" value="ECO:0007669"/>
    <property type="project" value="InterPro"/>
</dbReference>
<dbReference type="PANTHER" id="PTHR46532:SF4">
    <property type="entry name" value="AAA+ ATPASE DOMAIN-CONTAINING PROTEIN"/>
    <property type="match status" value="1"/>
</dbReference>
<dbReference type="GO" id="GO:0051959">
    <property type="term" value="F:dynein light intermediate chain binding"/>
    <property type="evidence" value="ECO:0007669"/>
    <property type="project" value="InterPro"/>
</dbReference>
<protein>
    <submittedName>
        <fullName evidence="21">Dynein heavy chain 5, axonemal</fullName>
    </submittedName>
</protein>
<evidence type="ECO:0000256" key="7">
    <source>
        <dbReference type="ARBA" id="ARBA00022840"/>
    </source>
</evidence>
<feature type="coiled-coil region" evidence="14">
    <location>
        <begin position="421"/>
        <end position="494"/>
    </location>
</feature>
<dbReference type="Gene3D" id="1.20.920.20">
    <property type="match status" value="1"/>
</dbReference>
<dbReference type="FunFam" id="3.40.50.300:FF:000049">
    <property type="entry name" value="Dynein, axonemal, heavy chain 5"/>
    <property type="match status" value="1"/>
</dbReference>